<proteinExistence type="predicted"/>
<dbReference type="RefSeq" id="WP_061140643.1">
    <property type="nucleotide sequence ID" value="NZ_LNNH01000009.1"/>
</dbReference>
<name>A0A109N284_9BACI</name>
<comment type="caution">
    <text evidence="2">The sequence shown here is derived from an EMBL/GenBank/DDBJ whole genome shotgun (WGS) entry which is preliminary data.</text>
</comment>
<evidence type="ECO:0000313" key="2">
    <source>
        <dbReference type="EMBL" id="KWW22123.1"/>
    </source>
</evidence>
<keyword evidence="1" id="KW-0732">Signal</keyword>
<protein>
    <submittedName>
        <fullName evidence="2">XoxI protein</fullName>
    </submittedName>
</protein>
<evidence type="ECO:0000256" key="1">
    <source>
        <dbReference type="SAM" id="SignalP"/>
    </source>
</evidence>
<dbReference type="EMBL" id="LNNH01000009">
    <property type="protein sequence ID" value="KWW22123.1"/>
    <property type="molecule type" value="Genomic_DNA"/>
</dbReference>
<organism evidence="2 3">
    <name type="scientific">Peribacillus simplex</name>
    <dbReference type="NCBI Taxonomy" id="1478"/>
    <lineage>
        <taxon>Bacteria</taxon>
        <taxon>Bacillati</taxon>
        <taxon>Bacillota</taxon>
        <taxon>Bacilli</taxon>
        <taxon>Bacillales</taxon>
        <taxon>Bacillaceae</taxon>
        <taxon>Peribacillus</taxon>
    </lineage>
</organism>
<dbReference type="AlphaFoldDB" id="A0A109N284"/>
<reference evidence="2 3" key="1">
    <citation type="submission" date="2015-11" db="EMBL/GenBank/DDBJ databases">
        <title>Genome Sequence of Bacillus simplex strain VanAntwerpen2.</title>
        <authorList>
            <person name="Couger M.B."/>
        </authorList>
    </citation>
    <scope>NUCLEOTIDE SEQUENCE [LARGE SCALE GENOMIC DNA]</scope>
    <source>
        <strain evidence="2 3">VanAntwerpen02</strain>
    </source>
</reference>
<evidence type="ECO:0000313" key="3">
    <source>
        <dbReference type="Proteomes" id="UP000064189"/>
    </source>
</evidence>
<feature type="chain" id="PRO_5007139534" evidence="1">
    <location>
        <begin position="26"/>
        <end position="152"/>
    </location>
</feature>
<gene>
    <name evidence="2" type="ORF">AS888_03730</name>
</gene>
<keyword evidence="3" id="KW-1185">Reference proteome</keyword>
<accession>A0A109N284</accession>
<sequence length="152" mass="16429">MQFKKSLIITVLGLSIVGFSTGASAANNDGLVDSEVTQSNKQADNTNLISGRAAKPSNSSRIDVYKPLLGKTYAVAKSSSTVKEDYIYAKARTFNGDGALIKSNSTSAKKTTYTSVRADNGTIYSGNDWAIGNHTYKLKGYKDINHETKAYW</sequence>
<feature type="signal peptide" evidence="1">
    <location>
        <begin position="1"/>
        <end position="25"/>
    </location>
</feature>
<dbReference type="Proteomes" id="UP000064189">
    <property type="component" value="Unassembled WGS sequence"/>
</dbReference>